<dbReference type="OrthoDB" id="9778595at2"/>
<dbReference type="EC" id="2.7.1.180" evidence="1 10"/>
<dbReference type="GO" id="GO:0046872">
    <property type="term" value="F:metal ion binding"/>
    <property type="evidence" value="ECO:0007669"/>
    <property type="project" value="UniProtKB-UniRule"/>
</dbReference>
<evidence type="ECO:0000313" key="13">
    <source>
        <dbReference type="Proteomes" id="UP000008207"/>
    </source>
</evidence>
<keyword evidence="6 10" id="KW-0274">FAD</keyword>
<dbReference type="STRING" id="460265.Mnod_3099"/>
<keyword evidence="13" id="KW-1185">Reference proteome</keyword>
<protein>
    <recommendedName>
        <fullName evidence="2 10">FAD:protein FMN transferase</fullName>
        <ecNumber evidence="1 10">2.7.1.180</ecNumber>
    </recommendedName>
    <alternativeName>
        <fullName evidence="8 10">Flavin transferase</fullName>
    </alternativeName>
</protein>
<dbReference type="InterPro" id="IPR024932">
    <property type="entry name" value="ApbE"/>
</dbReference>
<evidence type="ECO:0000256" key="4">
    <source>
        <dbReference type="ARBA" id="ARBA00022679"/>
    </source>
</evidence>
<keyword evidence="3 10" id="KW-0285">Flavoprotein</keyword>
<evidence type="ECO:0000313" key="12">
    <source>
        <dbReference type="EMBL" id="ACL58037.1"/>
    </source>
</evidence>
<comment type="similarity">
    <text evidence="10">Belongs to the ApbE family.</text>
</comment>
<evidence type="ECO:0000256" key="1">
    <source>
        <dbReference type="ARBA" id="ARBA00011955"/>
    </source>
</evidence>
<dbReference type="PANTHER" id="PTHR30040">
    <property type="entry name" value="THIAMINE BIOSYNTHESIS LIPOPROTEIN APBE"/>
    <property type="match status" value="1"/>
</dbReference>
<dbReference type="PIRSF" id="PIRSF006268">
    <property type="entry name" value="ApbE"/>
    <property type="match status" value="1"/>
</dbReference>
<feature type="binding site" evidence="11">
    <location>
        <position position="259"/>
    </location>
    <ligand>
        <name>Mg(2+)</name>
        <dbReference type="ChEBI" id="CHEBI:18420"/>
    </ligand>
</feature>
<dbReference type="PANTHER" id="PTHR30040:SF2">
    <property type="entry name" value="FAD:PROTEIN FMN TRANSFERASE"/>
    <property type="match status" value="1"/>
</dbReference>
<accession>B8IJI9</accession>
<keyword evidence="4 10" id="KW-0808">Transferase</keyword>
<dbReference type="SUPFAM" id="SSF143631">
    <property type="entry name" value="ApbE-like"/>
    <property type="match status" value="1"/>
</dbReference>
<dbReference type="KEGG" id="mno:Mnod_3099"/>
<sequence>MGSRWSAVFYSSTGDDLEGLRAAIQAAVTKVDRQMSTWDPASDLNHLNAARVGTWIDIPRELAIVLAAGIEIGCASAGAFNIAVGTLVRAWGFGSGARMPDAATIAALSGHPSLVTPNLLQVDEPGCRARKLAPLALDLSGIAKGFGVDEIARVLATAGVTAFLAGIDGELCACGIKPDGRLWAVGHEQPEPGLRSLAGVLELTDCAVATSGHYRHRRDVGGRVVSHTMDPRTGAPLSNRLASVTVLASTCMAADAWATALLVSGEIEGVRLAERLGIRALFVQSDGSLLSTLQEGSKLDLLRISGERFGWRSASRTGPG</sequence>
<keyword evidence="12" id="KW-0449">Lipoprotein</keyword>
<dbReference type="eggNOG" id="COG1477">
    <property type="taxonomic scope" value="Bacteria"/>
</dbReference>
<comment type="catalytic activity">
    <reaction evidence="9 10">
        <text>L-threonyl-[protein] + FAD = FMN-L-threonyl-[protein] + AMP + H(+)</text>
        <dbReference type="Rhea" id="RHEA:36847"/>
        <dbReference type="Rhea" id="RHEA-COMP:11060"/>
        <dbReference type="Rhea" id="RHEA-COMP:11061"/>
        <dbReference type="ChEBI" id="CHEBI:15378"/>
        <dbReference type="ChEBI" id="CHEBI:30013"/>
        <dbReference type="ChEBI" id="CHEBI:57692"/>
        <dbReference type="ChEBI" id="CHEBI:74257"/>
        <dbReference type="ChEBI" id="CHEBI:456215"/>
        <dbReference type="EC" id="2.7.1.180"/>
    </reaction>
</comment>
<evidence type="ECO:0000256" key="2">
    <source>
        <dbReference type="ARBA" id="ARBA00016337"/>
    </source>
</evidence>
<evidence type="ECO:0000256" key="3">
    <source>
        <dbReference type="ARBA" id="ARBA00022630"/>
    </source>
</evidence>
<keyword evidence="5 10" id="KW-0479">Metal-binding</keyword>
<dbReference type="Proteomes" id="UP000008207">
    <property type="component" value="Chromosome"/>
</dbReference>
<feature type="binding site" evidence="11">
    <location>
        <position position="141"/>
    </location>
    <ligand>
        <name>Mg(2+)</name>
        <dbReference type="ChEBI" id="CHEBI:18420"/>
    </ligand>
</feature>
<dbReference type="Gene3D" id="3.10.520.10">
    <property type="entry name" value="ApbE-like domains"/>
    <property type="match status" value="1"/>
</dbReference>
<dbReference type="RefSeq" id="WP_015929708.1">
    <property type="nucleotide sequence ID" value="NC_011894.1"/>
</dbReference>
<evidence type="ECO:0000256" key="10">
    <source>
        <dbReference type="PIRNR" id="PIRNR006268"/>
    </source>
</evidence>
<keyword evidence="7 10" id="KW-0460">Magnesium</keyword>
<organism evidence="12 13">
    <name type="scientific">Methylobacterium nodulans (strain LMG 21967 / CNCM I-2342 / ORS 2060)</name>
    <dbReference type="NCBI Taxonomy" id="460265"/>
    <lineage>
        <taxon>Bacteria</taxon>
        <taxon>Pseudomonadati</taxon>
        <taxon>Pseudomonadota</taxon>
        <taxon>Alphaproteobacteria</taxon>
        <taxon>Hyphomicrobiales</taxon>
        <taxon>Methylobacteriaceae</taxon>
        <taxon>Methylobacterium</taxon>
    </lineage>
</organism>
<proteinExistence type="inferred from homology"/>
<evidence type="ECO:0000256" key="8">
    <source>
        <dbReference type="ARBA" id="ARBA00031306"/>
    </source>
</evidence>
<dbReference type="EMBL" id="CP001349">
    <property type="protein sequence ID" value="ACL58037.1"/>
    <property type="molecule type" value="Genomic_DNA"/>
</dbReference>
<evidence type="ECO:0000256" key="5">
    <source>
        <dbReference type="ARBA" id="ARBA00022723"/>
    </source>
</evidence>
<comment type="cofactor">
    <cofactor evidence="11">
        <name>Mg(2+)</name>
        <dbReference type="ChEBI" id="CHEBI:18420"/>
    </cofactor>
    <cofactor evidence="11">
        <name>Mn(2+)</name>
        <dbReference type="ChEBI" id="CHEBI:29035"/>
    </cofactor>
    <text evidence="11">Magnesium. Can also use manganese.</text>
</comment>
<evidence type="ECO:0000256" key="7">
    <source>
        <dbReference type="ARBA" id="ARBA00022842"/>
    </source>
</evidence>
<dbReference type="HOGENOM" id="CLU_044403_0_2_5"/>
<gene>
    <name evidence="12" type="ordered locus">Mnod_3099</name>
</gene>
<evidence type="ECO:0000256" key="9">
    <source>
        <dbReference type="ARBA" id="ARBA00048540"/>
    </source>
</evidence>
<evidence type="ECO:0000256" key="11">
    <source>
        <dbReference type="PIRSR" id="PIRSR006268-2"/>
    </source>
</evidence>
<dbReference type="Pfam" id="PF02424">
    <property type="entry name" value="ApbE"/>
    <property type="match status" value="1"/>
</dbReference>
<dbReference type="InterPro" id="IPR003374">
    <property type="entry name" value="ApbE-like_sf"/>
</dbReference>
<name>B8IJI9_METNO</name>
<dbReference type="AlphaFoldDB" id="B8IJI9"/>
<feature type="binding site" evidence="11">
    <location>
        <position position="255"/>
    </location>
    <ligand>
        <name>Mg(2+)</name>
        <dbReference type="ChEBI" id="CHEBI:18420"/>
    </ligand>
</feature>
<dbReference type="GO" id="GO:0016740">
    <property type="term" value="F:transferase activity"/>
    <property type="evidence" value="ECO:0007669"/>
    <property type="project" value="UniProtKB-UniRule"/>
</dbReference>
<reference evidence="12 13" key="1">
    <citation type="submission" date="2009-01" db="EMBL/GenBank/DDBJ databases">
        <title>Complete sequence of chromosome of Methylobacterium nodulans ORS 2060.</title>
        <authorList>
            <consortium name="US DOE Joint Genome Institute"/>
            <person name="Lucas S."/>
            <person name="Copeland A."/>
            <person name="Lapidus A."/>
            <person name="Glavina del Rio T."/>
            <person name="Dalin E."/>
            <person name="Tice H."/>
            <person name="Bruce D."/>
            <person name="Goodwin L."/>
            <person name="Pitluck S."/>
            <person name="Sims D."/>
            <person name="Brettin T."/>
            <person name="Detter J.C."/>
            <person name="Han C."/>
            <person name="Larimer F."/>
            <person name="Land M."/>
            <person name="Hauser L."/>
            <person name="Kyrpides N."/>
            <person name="Ivanova N."/>
            <person name="Marx C.J."/>
            <person name="Richardson P."/>
        </authorList>
    </citation>
    <scope>NUCLEOTIDE SEQUENCE [LARGE SCALE GENOMIC DNA]</scope>
    <source>
        <strain evidence="13">LMG 21967 / CNCM I-2342 / ORS 2060</strain>
    </source>
</reference>
<evidence type="ECO:0000256" key="6">
    <source>
        <dbReference type="ARBA" id="ARBA00022827"/>
    </source>
</evidence>